<gene>
    <name evidence="3" type="ORF">K8W16_02600</name>
</gene>
<evidence type="ECO:0000313" key="4">
    <source>
        <dbReference type="Proteomes" id="UP000698963"/>
    </source>
</evidence>
<evidence type="ECO:0000256" key="1">
    <source>
        <dbReference type="SAM" id="Phobius"/>
    </source>
</evidence>
<evidence type="ECO:0000313" key="3">
    <source>
        <dbReference type="EMBL" id="HJD96522.1"/>
    </source>
</evidence>
<feature type="transmembrane region" description="Helical" evidence="1">
    <location>
        <begin position="72"/>
        <end position="100"/>
    </location>
</feature>
<feature type="transmembrane region" description="Helical" evidence="1">
    <location>
        <begin position="35"/>
        <end position="52"/>
    </location>
</feature>
<keyword evidence="1" id="KW-0812">Transmembrane</keyword>
<reference evidence="3" key="2">
    <citation type="submission" date="2021-09" db="EMBL/GenBank/DDBJ databases">
        <authorList>
            <person name="Gilroy R."/>
        </authorList>
    </citation>
    <scope>NUCLEOTIDE SEQUENCE</scope>
    <source>
        <strain evidence="3">ChiGjej2B2-19336</strain>
    </source>
</reference>
<keyword evidence="1" id="KW-0472">Membrane</keyword>
<proteinExistence type="predicted"/>
<dbReference type="AlphaFoldDB" id="A0A921AUB6"/>
<accession>A0A921AUB6</accession>
<feature type="domain" description="DUF1468" evidence="2">
    <location>
        <begin position="12"/>
        <end position="138"/>
    </location>
</feature>
<comment type="caution">
    <text evidence="3">The sequence shown here is derived from an EMBL/GenBank/DDBJ whole genome shotgun (WGS) entry which is preliminary data.</text>
</comment>
<keyword evidence="1" id="KW-1133">Transmembrane helix</keyword>
<dbReference type="InterPro" id="IPR009936">
    <property type="entry name" value="DUF1468"/>
</dbReference>
<sequence length="148" mass="16364">MGIWKQDVFIYLFFLIISMTVIAVAVHYPDGDREFPLLIASCLAVSSAFLLVKSFLKEGAPLSFSLKNYRKIVLQVVLIIGFFFLLPRVGFFISAALLSLLTILNGGYPHKIIAVLFSVIFPGVIFFIFHILLEVPLPPSFAGLGIGL</sequence>
<dbReference type="Proteomes" id="UP000698963">
    <property type="component" value="Unassembled WGS sequence"/>
</dbReference>
<dbReference type="EMBL" id="DYZA01000048">
    <property type="protein sequence ID" value="HJD96522.1"/>
    <property type="molecule type" value="Genomic_DNA"/>
</dbReference>
<organism evidence="3 4">
    <name type="scientific">Mailhella massiliensis</name>
    <dbReference type="NCBI Taxonomy" id="1903261"/>
    <lineage>
        <taxon>Bacteria</taxon>
        <taxon>Pseudomonadati</taxon>
        <taxon>Thermodesulfobacteriota</taxon>
        <taxon>Desulfovibrionia</taxon>
        <taxon>Desulfovibrionales</taxon>
        <taxon>Desulfovibrionaceae</taxon>
        <taxon>Mailhella</taxon>
    </lineage>
</organism>
<name>A0A921AUB6_9BACT</name>
<reference evidence="3" key="1">
    <citation type="journal article" date="2021" name="PeerJ">
        <title>Extensive microbial diversity within the chicken gut microbiome revealed by metagenomics and culture.</title>
        <authorList>
            <person name="Gilroy R."/>
            <person name="Ravi A."/>
            <person name="Getino M."/>
            <person name="Pursley I."/>
            <person name="Horton D.L."/>
            <person name="Alikhan N.F."/>
            <person name="Baker D."/>
            <person name="Gharbi K."/>
            <person name="Hall N."/>
            <person name="Watson M."/>
            <person name="Adriaenssens E.M."/>
            <person name="Foster-Nyarko E."/>
            <person name="Jarju S."/>
            <person name="Secka A."/>
            <person name="Antonio M."/>
            <person name="Oren A."/>
            <person name="Chaudhuri R.R."/>
            <person name="La Ragione R."/>
            <person name="Hildebrand F."/>
            <person name="Pallen M.J."/>
        </authorList>
    </citation>
    <scope>NUCLEOTIDE SEQUENCE</scope>
    <source>
        <strain evidence="3">ChiGjej2B2-19336</strain>
    </source>
</reference>
<protein>
    <submittedName>
        <fullName evidence="3">Tripartite tricarboxylate transporter TctB family protein</fullName>
    </submittedName>
</protein>
<dbReference type="Pfam" id="PF07331">
    <property type="entry name" value="TctB"/>
    <property type="match status" value="1"/>
</dbReference>
<feature type="transmembrane region" description="Helical" evidence="1">
    <location>
        <begin position="9"/>
        <end position="29"/>
    </location>
</feature>
<feature type="transmembrane region" description="Helical" evidence="1">
    <location>
        <begin position="112"/>
        <end position="133"/>
    </location>
</feature>
<evidence type="ECO:0000259" key="2">
    <source>
        <dbReference type="Pfam" id="PF07331"/>
    </source>
</evidence>